<dbReference type="EMBL" id="JAMSHJ010000005">
    <property type="protein sequence ID" value="KAI5412930.1"/>
    <property type="molecule type" value="Genomic_DNA"/>
</dbReference>
<dbReference type="Pfam" id="PF22936">
    <property type="entry name" value="Pol_BBD"/>
    <property type="match status" value="1"/>
</dbReference>
<accession>A0A9D4X659</accession>
<name>A0A9D4X659_PEA</name>
<reference evidence="2 3" key="1">
    <citation type="journal article" date="2022" name="Nat. Genet.">
        <title>Improved pea reference genome and pan-genome highlight genomic features and evolutionary characteristics.</title>
        <authorList>
            <person name="Yang T."/>
            <person name="Liu R."/>
            <person name="Luo Y."/>
            <person name="Hu S."/>
            <person name="Wang D."/>
            <person name="Wang C."/>
            <person name="Pandey M.K."/>
            <person name="Ge S."/>
            <person name="Xu Q."/>
            <person name="Li N."/>
            <person name="Li G."/>
            <person name="Huang Y."/>
            <person name="Saxena R.K."/>
            <person name="Ji Y."/>
            <person name="Li M."/>
            <person name="Yan X."/>
            <person name="He Y."/>
            <person name="Liu Y."/>
            <person name="Wang X."/>
            <person name="Xiang C."/>
            <person name="Varshney R.K."/>
            <person name="Ding H."/>
            <person name="Gao S."/>
            <person name="Zong X."/>
        </authorList>
    </citation>
    <scope>NUCLEOTIDE SEQUENCE [LARGE SCALE GENOMIC DNA]</scope>
    <source>
        <strain evidence="2 3">cv. Zhongwan 6</strain>
    </source>
</reference>
<evidence type="ECO:0000259" key="1">
    <source>
        <dbReference type="Pfam" id="PF22936"/>
    </source>
</evidence>
<dbReference type="AlphaFoldDB" id="A0A9D4X659"/>
<evidence type="ECO:0000313" key="3">
    <source>
        <dbReference type="Proteomes" id="UP001058974"/>
    </source>
</evidence>
<feature type="domain" description="Retrovirus-related Pol polyprotein from transposon TNT 1-94-like beta-barrel" evidence="1">
    <location>
        <begin position="176"/>
        <end position="255"/>
    </location>
</feature>
<proteinExistence type="predicted"/>
<organism evidence="2 3">
    <name type="scientific">Pisum sativum</name>
    <name type="common">Garden pea</name>
    <name type="synonym">Lathyrus oleraceus</name>
    <dbReference type="NCBI Taxonomy" id="3888"/>
    <lineage>
        <taxon>Eukaryota</taxon>
        <taxon>Viridiplantae</taxon>
        <taxon>Streptophyta</taxon>
        <taxon>Embryophyta</taxon>
        <taxon>Tracheophyta</taxon>
        <taxon>Spermatophyta</taxon>
        <taxon>Magnoliopsida</taxon>
        <taxon>eudicotyledons</taxon>
        <taxon>Gunneridae</taxon>
        <taxon>Pentapetalae</taxon>
        <taxon>rosids</taxon>
        <taxon>fabids</taxon>
        <taxon>Fabales</taxon>
        <taxon>Fabaceae</taxon>
        <taxon>Papilionoideae</taxon>
        <taxon>50 kb inversion clade</taxon>
        <taxon>NPAAA clade</taxon>
        <taxon>Hologalegina</taxon>
        <taxon>IRL clade</taxon>
        <taxon>Fabeae</taxon>
        <taxon>Lathyrus</taxon>
    </lineage>
</organism>
<comment type="caution">
    <text evidence="2">The sequence shown here is derived from an EMBL/GenBank/DDBJ whole genome shotgun (WGS) entry which is preliminary data.</text>
</comment>
<gene>
    <name evidence="2" type="ORF">KIW84_057525</name>
</gene>
<dbReference type="InterPro" id="IPR054722">
    <property type="entry name" value="PolX-like_BBD"/>
</dbReference>
<evidence type="ECO:0000313" key="2">
    <source>
        <dbReference type="EMBL" id="KAI5412930.1"/>
    </source>
</evidence>
<sequence>MASDNSFVQAVIPRFDGHYDHWSMLMENFLRSKEYWQVVESGLPEIGDEAALTNAQKNIKRSFEVKGFEGKKLPLSSHRSSNLGDYSLQRLLQADLGLYEKKVYGKCKGKACATADTSNRIRNFTNENRYGHYKSECRTKLHHDRGQKSNYVEEKEEDISLLMACHKEEKMHGSMWYLDTDCNNHMCGDKSLFLDLDESFRSTIKFGDNSTVSIIGKGNVKIYTKDTKHCIGNVYFAPDLKTNLLSVGQLQEKGFEVNIKDGIVKLKKLRGKLNVIEEGLHG</sequence>
<protein>
    <recommendedName>
        <fullName evidence="1">Retrovirus-related Pol polyprotein from transposon TNT 1-94-like beta-barrel domain-containing protein</fullName>
    </recommendedName>
</protein>
<keyword evidence="3" id="KW-1185">Reference proteome</keyword>
<dbReference type="Gramene" id="Psat05G0752500-T1">
    <property type="protein sequence ID" value="KAI5412930.1"/>
    <property type="gene ID" value="KIW84_057525"/>
</dbReference>
<dbReference type="Proteomes" id="UP001058974">
    <property type="component" value="Chromosome 5"/>
</dbReference>